<evidence type="ECO:0000256" key="14">
    <source>
        <dbReference type="PROSITE-ProRule" id="PRU10141"/>
    </source>
</evidence>
<dbReference type="Pfam" id="PF00069">
    <property type="entry name" value="Pkinase"/>
    <property type="match status" value="1"/>
</dbReference>
<evidence type="ECO:0000256" key="4">
    <source>
        <dbReference type="ARBA" id="ARBA00022527"/>
    </source>
</evidence>
<dbReference type="EC" id="2.7.11.1" evidence="2"/>
<protein>
    <recommendedName>
        <fullName evidence="2">non-specific serine/threonine protein kinase</fullName>
        <ecNumber evidence="2">2.7.11.1</ecNumber>
    </recommendedName>
</protein>
<dbReference type="GO" id="GO:0004674">
    <property type="term" value="F:protein serine/threonine kinase activity"/>
    <property type="evidence" value="ECO:0007669"/>
    <property type="project" value="UniProtKB-KW"/>
</dbReference>
<dbReference type="SMART" id="SM00220">
    <property type="entry name" value="S_TKc"/>
    <property type="match status" value="1"/>
</dbReference>
<keyword evidence="4" id="KW-0723">Serine/threonine-protein kinase</keyword>
<dbReference type="InterPro" id="IPR011009">
    <property type="entry name" value="Kinase-like_dom_sf"/>
</dbReference>
<dbReference type="InterPro" id="IPR017441">
    <property type="entry name" value="Protein_kinase_ATP_BS"/>
</dbReference>
<dbReference type="InterPro" id="IPR008271">
    <property type="entry name" value="Ser/Thr_kinase_AS"/>
</dbReference>
<name>A0AAN8VBF5_9MAGN</name>
<evidence type="ECO:0000256" key="11">
    <source>
        <dbReference type="ARBA" id="ARBA00023136"/>
    </source>
</evidence>
<feature type="compositionally biased region" description="Pro residues" evidence="15">
    <location>
        <begin position="132"/>
        <end position="166"/>
    </location>
</feature>
<comment type="caution">
    <text evidence="18">The sequence shown here is derived from an EMBL/GenBank/DDBJ whole genome shotgun (WGS) entry which is preliminary data.</text>
</comment>
<keyword evidence="6 16" id="KW-0812">Transmembrane</keyword>
<feature type="region of interest" description="Disordered" evidence="15">
    <location>
        <begin position="676"/>
        <end position="696"/>
    </location>
</feature>
<keyword evidence="9 14" id="KW-0067">ATP-binding</keyword>
<dbReference type="GO" id="GO:0005524">
    <property type="term" value="F:ATP binding"/>
    <property type="evidence" value="ECO:0007669"/>
    <property type="project" value="UniProtKB-UniRule"/>
</dbReference>
<evidence type="ECO:0000256" key="3">
    <source>
        <dbReference type="ARBA" id="ARBA00022475"/>
    </source>
</evidence>
<gene>
    <name evidence="18" type="ORF">RJ641_002848</name>
</gene>
<dbReference type="PROSITE" id="PS50011">
    <property type="entry name" value="PROTEIN_KINASE_DOM"/>
    <property type="match status" value="1"/>
</dbReference>
<feature type="domain" description="Protein kinase" evidence="17">
    <location>
        <begin position="353"/>
        <end position="610"/>
    </location>
</feature>
<evidence type="ECO:0000256" key="16">
    <source>
        <dbReference type="SAM" id="Phobius"/>
    </source>
</evidence>
<dbReference type="AlphaFoldDB" id="A0AAN8VBF5"/>
<proteinExistence type="predicted"/>
<dbReference type="EMBL" id="JBAMMX010000011">
    <property type="protein sequence ID" value="KAK6931055.1"/>
    <property type="molecule type" value="Genomic_DNA"/>
</dbReference>
<sequence>MDLVLSAGTLYVNSSLDGDSPPEPDSPSEVPPPPDNKSSPQPPTSEEPPPPATSSTSPPPAPPTDKSPPPPPPSPAPSPPPPSPSPSPSPPPPPPPLLISPPPPPPPQQPLSSPPSPSRFKSNSLSLTPPLSASPPPPPSQNSPSPPIVNPPPSQPPSGFSPPPPVSSSTPPTQSGILTLTLPEGSAPPPPPPPSPSQPPPPSLGAQPTPPPTEVTPVSPTWSAPPNSSYISPAIPNFSSPASTSGHSGSGGLVFSHLVIAVAVGIIASTIFFFSIFHIRRKRISQHFATTNTPPTSSTGKLVLLIHISVPPGKTVNHIEYTTRKQVLTPRDDIVSSISLFTYEEVERMTQGFAPGNIVGKGGFGCVYKGRLRNGRSVAVKQLIKLSAQGERGFWAEVEVVNRVHHRHLVSLVGHCATEEHRILVYEFVSNKTLSYHLHGIGLPVLDWDKRFRIAVGAAHGLAYLHEDCHPRIIHRDIKADNILLDDAYEPKVADFGLAKPSDATKSHVSTRVMGTFGYLAPEYAKTGQLTDKSDVFSFGVVLLELITGRKAVISEYESLADWAGPLMLEALKTGDIRELVDPRLGNNYDRREMVRMIEVASASIRHSALKRPRMVEVARALDSHIEVLDLSNGVPVGDSTTFDSQWYNTSELESFRRMAFRNEFESSEFESSEYEPIGGKKRGWRNNSETSRCFK</sequence>
<evidence type="ECO:0000256" key="12">
    <source>
        <dbReference type="ARBA" id="ARBA00047899"/>
    </source>
</evidence>
<comment type="catalytic activity">
    <reaction evidence="13">
        <text>L-seryl-[protein] + ATP = O-phospho-L-seryl-[protein] + ADP + H(+)</text>
        <dbReference type="Rhea" id="RHEA:17989"/>
        <dbReference type="Rhea" id="RHEA-COMP:9863"/>
        <dbReference type="Rhea" id="RHEA-COMP:11604"/>
        <dbReference type="ChEBI" id="CHEBI:15378"/>
        <dbReference type="ChEBI" id="CHEBI:29999"/>
        <dbReference type="ChEBI" id="CHEBI:30616"/>
        <dbReference type="ChEBI" id="CHEBI:83421"/>
        <dbReference type="ChEBI" id="CHEBI:456216"/>
        <dbReference type="EC" id="2.7.11.1"/>
    </reaction>
</comment>
<evidence type="ECO:0000256" key="7">
    <source>
        <dbReference type="ARBA" id="ARBA00022741"/>
    </source>
</evidence>
<keyword evidence="3" id="KW-1003">Cell membrane</keyword>
<evidence type="ECO:0000256" key="15">
    <source>
        <dbReference type="SAM" id="MobiDB-lite"/>
    </source>
</evidence>
<evidence type="ECO:0000256" key="2">
    <source>
        <dbReference type="ARBA" id="ARBA00012513"/>
    </source>
</evidence>
<dbReference type="PRINTS" id="PR01217">
    <property type="entry name" value="PRICHEXTENSN"/>
</dbReference>
<feature type="region of interest" description="Disordered" evidence="15">
    <location>
        <begin position="1"/>
        <end position="224"/>
    </location>
</feature>
<evidence type="ECO:0000259" key="17">
    <source>
        <dbReference type="PROSITE" id="PS50011"/>
    </source>
</evidence>
<dbReference type="PANTHER" id="PTHR47982:SF44">
    <property type="entry name" value="PROLINE-RICH RECEPTOR-LIKE PROTEIN KINASE PERK13-RELATED"/>
    <property type="match status" value="1"/>
</dbReference>
<dbReference type="Proteomes" id="UP001370490">
    <property type="component" value="Unassembled WGS sequence"/>
</dbReference>
<comment type="subcellular location">
    <subcellularLocation>
        <location evidence="1">Cell membrane</location>
        <topology evidence="1">Single-pass membrane protein</topology>
    </subcellularLocation>
</comment>
<evidence type="ECO:0000256" key="9">
    <source>
        <dbReference type="ARBA" id="ARBA00022840"/>
    </source>
</evidence>
<feature type="compositionally biased region" description="Pro residues" evidence="15">
    <location>
        <begin position="186"/>
        <end position="214"/>
    </location>
</feature>
<dbReference type="InterPro" id="IPR047117">
    <property type="entry name" value="PERK1-13-like"/>
</dbReference>
<keyword evidence="11 16" id="KW-0472">Membrane</keyword>
<keyword evidence="8 18" id="KW-0418">Kinase</keyword>
<dbReference type="PROSITE" id="PS00108">
    <property type="entry name" value="PROTEIN_KINASE_ST"/>
    <property type="match status" value="1"/>
</dbReference>
<accession>A0AAN8VBF5</accession>
<evidence type="ECO:0000256" key="10">
    <source>
        <dbReference type="ARBA" id="ARBA00022989"/>
    </source>
</evidence>
<keyword evidence="19" id="KW-1185">Reference proteome</keyword>
<evidence type="ECO:0000256" key="5">
    <source>
        <dbReference type="ARBA" id="ARBA00022679"/>
    </source>
</evidence>
<comment type="catalytic activity">
    <reaction evidence="12">
        <text>L-threonyl-[protein] + ATP = O-phospho-L-threonyl-[protein] + ADP + H(+)</text>
        <dbReference type="Rhea" id="RHEA:46608"/>
        <dbReference type="Rhea" id="RHEA-COMP:11060"/>
        <dbReference type="Rhea" id="RHEA-COMP:11605"/>
        <dbReference type="ChEBI" id="CHEBI:15378"/>
        <dbReference type="ChEBI" id="CHEBI:30013"/>
        <dbReference type="ChEBI" id="CHEBI:30616"/>
        <dbReference type="ChEBI" id="CHEBI:61977"/>
        <dbReference type="ChEBI" id="CHEBI:456216"/>
        <dbReference type="EC" id="2.7.11.1"/>
    </reaction>
</comment>
<organism evidence="18 19">
    <name type="scientific">Dillenia turbinata</name>
    <dbReference type="NCBI Taxonomy" id="194707"/>
    <lineage>
        <taxon>Eukaryota</taxon>
        <taxon>Viridiplantae</taxon>
        <taxon>Streptophyta</taxon>
        <taxon>Embryophyta</taxon>
        <taxon>Tracheophyta</taxon>
        <taxon>Spermatophyta</taxon>
        <taxon>Magnoliopsida</taxon>
        <taxon>eudicotyledons</taxon>
        <taxon>Gunneridae</taxon>
        <taxon>Pentapetalae</taxon>
        <taxon>Dilleniales</taxon>
        <taxon>Dilleniaceae</taxon>
        <taxon>Dillenia</taxon>
    </lineage>
</organism>
<evidence type="ECO:0000256" key="1">
    <source>
        <dbReference type="ARBA" id="ARBA00004162"/>
    </source>
</evidence>
<dbReference type="InterPro" id="IPR000719">
    <property type="entry name" value="Prot_kinase_dom"/>
</dbReference>
<evidence type="ECO:0000256" key="13">
    <source>
        <dbReference type="ARBA" id="ARBA00048679"/>
    </source>
</evidence>
<keyword evidence="10 16" id="KW-1133">Transmembrane helix</keyword>
<feature type="binding site" evidence="14">
    <location>
        <position position="381"/>
    </location>
    <ligand>
        <name>ATP</name>
        <dbReference type="ChEBI" id="CHEBI:30616"/>
    </ligand>
</feature>
<dbReference type="CDD" id="cd14066">
    <property type="entry name" value="STKc_IRAK"/>
    <property type="match status" value="1"/>
</dbReference>
<feature type="compositionally biased region" description="Polar residues" evidence="15">
    <location>
        <begin position="686"/>
        <end position="696"/>
    </location>
</feature>
<dbReference type="Gene3D" id="3.30.200.20">
    <property type="entry name" value="Phosphorylase Kinase, domain 1"/>
    <property type="match status" value="1"/>
</dbReference>
<evidence type="ECO:0000256" key="6">
    <source>
        <dbReference type="ARBA" id="ARBA00022692"/>
    </source>
</evidence>
<dbReference type="GO" id="GO:0005886">
    <property type="term" value="C:plasma membrane"/>
    <property type="evidence" value="ECO:0007669"/>
    <property type="project" value="UniProtKB-SubCell"/>
</dbReference>
<feature type="compositionally biased region" description="Low complexity" evidence="15">
    <location>
        <begin position="167"/>
        <end position="185"/>
    </location>
</feature>
<dbReference type="PANTHER" id="PTHR47982">
    <property type="entry name" value="PROLINE-RICH RECEPTOR-LIKE PROTEIN KINASE PERK4"/>
    <property type="match status" value="1"/>
</dbReference>
<dbReference type="FunFam" id="1.10.510.10:FF:000173">
    <property type="entry name" value="proline-rich receptor-like protein kinase PERK8"/>
    <property type="match status" value="1"/>
</dbReference>
<keyword evidence="5" id="KW-0808">Transferase</keyword>
<evidence type="ECO:0000313" key="18">
    <source>
        <dbReference type="EMBL" id="KAK6931055.1"/>
    </source>
</evidence>
<dbReference type="PROSITE" id="PS00107">
    <property type="entry name" value="PROTEIN_KINASE_ATP"/>
    <property type="match status" value="1"/>
</dbReference>
<feature type="compositionally biased region" description="Low complexity" evidence="15">
    <location>
        <begin position="122"/>
        <end position="131"/>
    </location>
</feature>
<evidence type="ECO:0000313" key="19">
    <source>
        <dbReference type="Proteomes" id="UP001370490"/>
    </source>
</evidence>
<reference evidence="18 19" key="1">
    <citation type="submission" date="2023-12" db="EMBL/GenBank/DDBJ databases">
        <title>A high-quality genome assembly for Dillenia turbinata (Dilleniales).</title>
        <authorList>
            <person name="Chanderbali A."/>
        </authorList>
    </citation>
    <scope>NUCLEOTIDE SEQUENCE [LARGE SCALE GENOMIC DNA]</scope>
    <source>
        <strain evidence="18">LSX21</strain>
        <tissue evidence="18">Leaf</tissue>
    </source>
</reference>
<evidence type="ECO:0000256" key="8">
    <source>
        <dbReference type="ARBA" id="ARBA00022777"/>
    </source>
</evidence>
<dbReference type="Gene3D" id="1.10.510.10">
    <property type="entry name" value="Transferase(Phosphotransferase) domain 1"/>
    <property type="match status" value="1"/>
</dbReference>
<feature type="compositionally biased region" description="Pro residues" evidence="15">
    <location>
        <begin position="21"/>
        <end position="117"/>
    </location>
</feature>
<keyword evidence="7 14" id="KW-0547">Nucleotide-binding</keyword>
<dbReference type="SUPFAM" id="SSF56112">
    <property type="entry name" value="Protein kinase-like (PK-like)"/>
    <property type="match status" value="1"/>
</dbReference>
<feature type="transmembrane region" description="Helical" evidence="16">
    <location>
        <begin position="254"/>
        <end position="277"/>
    </location>
</feature>
<dbReference type="FunFam" id="3.30.200.20:FF:000178">
    <property type="entry name" value="serine/threonine-protein kinase PBS1-like"/>
    <property type="match status" value="1"/>
</dbReference>